<protein>
    <recommendedName>
        <fullName evidence="4">glutamate-1-semialdehyde 2,1-aminomutase</fullName>
        <ecNumber evidence="4">5.4.3.8</ecNumber>
    </recommendedName>
</protein>
<dbReference type="PROSITE" id="PS00600">
    <property type="entry name" value="AA_TRANSFER_CLASS_3"/>
    <property type="match status" value="1"/>
</dbReference>
<dbReference type="Gene3D" id="3.40.640.10">
    <property type="entry name" value="Type I PLP-dependent aspartate aminotransferase-like (Major domain)"/>
    <property type="match status" value="1"/>
</dbReference>
<dbReference type="GO" id="GO:0006782">
    <property type="term" value="P:protoporphyrinogen IX biosynthetic process"/>
    <property type="evidence" value="ECO:0007669"/>
    <property type="project" value="UniProtKB-UniPathway"/>
</dbReference>
<reference evidence="8" key="1">
    <citation type="submission" date="2020-05" db="EMBL/GenBank/DDBJ databases">
        <authorList>
            <person name="Chiriac C."/>
            <person name="Salcher M."/>
            <person name="Ghai R."/>
            <person name="Kavagutti S V."/>
        </authorList>
    </citation>
    <scope>NUCLEOTIDE SEQUENCE</scope>
</reference>
<dbReference type="InterPro" id="IPR015421">
    <property type="entry name" value="PyrdxlP-dep_Trfase_major"/>
</dbReference>
<evidence type="ECO:0000256" key="4">
    <source>
        <dbReference type="ARBA" id="ARBA00012143"/>
    </source>
</evidence>
<dbReference type="HAMAP" id="MF_00375">
    <property type="entry name" value="HemL_aminotrans_3"/>
    <property type="match status" value="1"/>
</dbReference>
<organism evidence="8">
    <name type="scientific">freshwater metagenome</name>
    <dbReference type="NCBI Taxonomy" id="449393"/>
    <lineage>
        <taxon>unclassified sequences</taxon>
        <taxon>metagenomes</taxon>
        <taxon>ecological metagenomes</taxon>
    </lineage>
</organism>
<dbReference type="PANTHER" id="PTHR43713:SF3">
    <property type="entry name" value="GLUTAMATE-1-SEMIALDEHYDE 2,1-AMINOMUTASE 1, CHLOROPLASTIC-RELATED"/>
    <property type="match status" value="1"/>
</dbReference>
<dbReference type="InterPro" id="IPR049704">
    <property type="entry name" value="Aminotrans_3_PPA_site"/>
</dbReference>
<comment type="pathway">
    <text evidence="2">Porphyrin-containing compound metabolism; protoporphyrin-IX biosynthesis; 5-aminolevulinate from L-glutamyl-tRNA(Glu): step 2/2.</text>
</comment>
<evidence type="ECO:0000256" key="6">
    <source>
        <dbReference type="ARBA" id="ARBA00023235"/>
    </source>
</evidence>
<dbReference type="InterPro" id="IPR005814">
    <property type="entry name" value="Aminotrans_3"/>
</dbReference>
<accession>A0A6J7DR52</accession>
<evidence type="ECO:0000256" key="5">
    <source>
        <dbReference type="ARBA" id="ARBA00022898"/>
    </source>
</evidence>
<keyword evidence="5" id="KW-0663">Pyridoxal phosphate</keyword>
<comment type="similarity">
    <text evidence="3">Belongs to the class-III pyridoxal-phosphate-dependent aminotransferase family. HemL subfamily.</text>
</comment>
<keyword evidence="7" id="KW-0627">Porphyrin biosynthesis</keyword>
<proteinExistence type="inferred from homology"/>
<dbReference type="Pfam" id="PF00202">
    <property type="entry name" value="Aminotran_3"/>
    <property type="match status" value="1"/>
</dbReference>
<dbReference type="EC" id="5.4.3.8" evidence="4"/>
<evidence type="ECO:0000256" key="3">
    <source>
        <dbReference type="ARBA" id="ARBA00008981"/>
    </source>
</evidence>
<evidence type="ECO:0000256" key="7">
    <source>
        <dbReference type="ARBA" id="ARBA00023244"/>
    </source>
</evidence>
<sequence>MTTQKQSAIPYCDATACVAAGCNPIVCTGAGTPSNKEVFERSTRVIPGGVNSSIRAFKAVGGSPYVVARGAGAHVYDVEGKQYVDLVQSYGAVILGHAHPSITSALRDAAPDGTSFGAPTPREMKLAEAISERVPSCERVRFMNSGTEATSTVIRLARGLTGRSKVITFSGNFHGATDALLVAGGSGVATLGLPGTAGVPPEAVVNTIVAPYNVVPEIDDTVACVIVEAVAANMGVVAPAPGFLEGLRAACDKVGALLVFDEVITGFRLGVDGAQGRFNVKPDLTCFGKVIGGGLPIGAVGGRRDVMENLTPLGKVFHAGTLAGNPMATAAGLAALSELTPDVYTELESRATRLASLITEATSAAGLPVITSRVGTLVGIYLGNALGGSRLPINFDEAKKTDEALYARLFHSLLNEGVAMAPGAYEAIFVGLGHTDAVMNDLAERFHRAARAVTA</sequence>
<dbReference type="InterPro" id="IPR015424">
    <property type="entry name" value="PyrdxlP-dep_Trfase"/>
</dbReference>
<dbReference type="EMBL" id="CAFBLJ010000045">
    <property type="protein sequence ID" value="CAB4870759.1"/>
    <property type="molecule type" value="Genomic_DNA"/>
</dbReference>
<dbReference type="CDD" id="cd00610">
    <property type="entry name" value="OAT_like"/>
    <property type="match status" value="1"/>
</dbReference>
<dbReference type="AlphaFoldDB" id="A0A6J7DR52"/>
<keyword evidence="6" id="KW-0413">Isomerase</keyword>
<name>A0A6J7DR52_9ZZZZ</name>
<dbReference type="InterPro" id="IPR015422">
    <property type="entry name" value="PyrdxlP-dep_Trfase_small"/>
</dbReference>
<evidence type="ECO:0000313" key="8">
    <source>
        <dbReference type="EMBL" id="CAB4870759.1"/>
    </source>
</evidence>
<dbReference type="GO" id="GO:0008483">
    <property type="term" value="F:transaminase activity"/>
    <property type="evidence" value="ECO:0007669"/>
    <property type="project" value="InterPro"/>
</dbReference>
<dbReference type="InterPro" id="IPR004639">
    <property type="entry name" value="4pyrrol_synth_GluAld_NH2Trfase"/>
</dbReference>
<dbReference type="NCBIfam" id="NF000818">
    <property type="entry name" value="PRK00062.1"/>
    <property type="match status" value="1"/>
</dbReference>
<dbReference type="FunFam" id="3.40.640.10:FF:000021">
    <property type="entry name" value="Glutamate-1-semialdehyde 2,1-aminomutase"/>
    <property type="match status" value="1"/>
</dbReference>
<dbReference type="GO" id="GO:0030170">
    <property type="term" value="F:pyridoxal phosphate binding"/>
    <property type="evidence" value="ECO:0007669"/>
    <property type="project" value="InterPro"/>
</dbReference>
<dbReference type="SUPFAM" id="SSF53383">
    <property type="entry name" value="PLP-dependent transferases"/>
    <property type="match status" value="1"/>
</dbReference>
<evidence type="ECO:0000256" key="1">
    <source>
        <dbReference type="ARBA" id="ARBA00001933"/>
    </source>
</evidence>
<dbReference type="GO" id="GO:0042286">
    <property type="term" value="F:glutamate-1-semialdehyde 2,1-aminomutase activity"/>
    <property type="evidence" value="ECO:0007669"/>
    <property type="project" value="UniProtKB-EC"/>
</dbReference>
<dbReference type="PANTHER" id="PTHR43713">
    <property type="entry name" value="GLUTAMATE-1-SEMIALDEHYDE 2,1-AMINOMUTASE"/>
    <property type="match status" value="1"/>
</dbReference>
<gene>
    <name evidence="8" type="ORF">UFOPK3304_00985</name>
</gene>
<comment type="cofactor">
    <cofactor evidence="1">
        <name>pyridoxal 5'-phosphate</name>
        <dbReference type="ChEBI" id="CHEBI:597326"/>
    </cofactor>
</comment>
<evidence type="ECO:0000256" key="2">
    <source>
        <dbReference type="ARBA" id="ARBA00004819"/>
    </source>
</evidence>
<dbReference type="UniPathway" id="UPA00251">
    <property type="reaction ID" value="UER00317"/>
</dbReference>
<dbReference type="Gene3D" id="3.90.1150.10">
    <property type="entry name" value="Aspartate Aminotransferase, domain 1"/>
    <property type="match status" value="1"/>
</dbReference>